<sequence>MGCFRFCLVIIPALLSVVACLFAIFCCIGSTKNNDFLTSIYLLEIDASNISISALIPGANNIDISPQQLGLSDVYTLGMWGYCEGTVSADASTDRDEIIGVDQVDFTACSTPKAMYVFNPARFVQNVLNTTASLDDVNSLLESFGVDTDDVTLPEDLVDYENTIGSVSKMIFICTIIGICLTFLQVLFSIGAFFSKGWSCATTVVSILSFVSLVLGGGGATGMYLVVQGIFNDNLNEYGIRAGLSGTFLIFYWLAIALNLIALVFWIFSICCGSTRKRSRSHTDSAEKQPMMVYQPYEQAPQHVYK</sequence>
<feature type="transmembrane region" description="Helical" evidence="1">
    <location>
        <begin position="170"/>
        <end position="195"/>
    </location>
</feature>
<dbReference type="GO" id="GO:0051285">
    <property type="term" value="C:cell cortex of cell tip"/>
    <property type="evidence" value="ECO:0007669"/>
    <property type="project" value="TreeGrafter"/>
</dbReference>
<dbReference type="InterPro" id="IPR052413">
    <property type="entry name" value="SUR7_domain"/>
</dbReference>
<name>A0A1B2JA97_PICPA</name>
<dbReference type="Pfam" id="PF06687">
    <property type="entry name" value="SUR7"/>
    <property type="match status" value="1"/>
</dbReference>
<feature type="transmembrane region" description="Helical" evidence="1">
    <location>
        <begin position="250"/>
        <end position="272"/>
    </location>
</feature>
<dbReference type="GO" id="GO:0005886">
    <property type="term" value="C:plasma membrane"/>
    <property type="evidence" value="ECO:0007669"/>
    <property type="project" value="InterPro"/>
</dbReference>
<keyword evidence="1" id="KW-0472">Membrane</keyword>
<evidence type="ECO:0000313" key="3">
    <source>
        <dbReference type="Proteomes" id="UP000094565"/>
    </source>
</evidence>
<reference evidence="2 3" key="1">
    <citation type="submission" date="2016-02" db="EMBL/GenBank/DDBJ databases">
        <title>Comparative genomic and transcriptomic foundation for Pichia pastoris.</title>
        <authorList>
            <person name="Love K.R."/>
            <person name="Shah K.A."/>
            <person name="Whittaker C.A."/>
            <person name="Wu J."/>
            <person name="Bartlett M.C."/>
            <person name="Ma D."/>
            <person name="Leeson R.L."/>
            <person name="Priest M."/>
            <person name="Young S.K."/>
            <person name="Love J.C."/>
        </authorList>
    </citation>
    <scope>NUCLEOTIDE SEQUENCE [LARGE SCALE GENOMIC DNA]</scope>
    <source>
        <strain evidence="2 3">ATCC 28485</strain>
    </source>
</reference>
<feature type="transmembrane region" description="Helical" evidence="1">
    <location>
        <begin position="207"/>
        <end position="230"/>
    </location>
</feature>
<dbReference type="InterPro" id="IPR009571">
    <property type="entry name" value="SUR7/Rim9-like_fungi"/>
</dbReference>
<dbReference type="PANTHER" id="PTHR28019">
    <property type="entry name" value="CELL MEMBRANE PROTEIN YLR413W-RELATED"/>
    <property type="match status" value="1"/>
</dbReference>
<gene>
    <name evidence="2" type="primary">PUN1</name>
    <name evidence="2" type="ORF">ATY40_BA7500902</name>
</gene>
<dbReference type="OrthoDB" id="4480814at2759"/>
<organism evidence="2 3">
    <name type="scientific">Komagataella pastoris</name>
    <name type="common">Yeast</name>
    <name type="synonym">Pichia pastoris</name>
    <dbReference type="NCBI Taxonomy" id="4922"/>
    <lineage>
        <taxon>Eukaryota</taxon>
        <taxon>Fungi</taxon>
        <taxon>Dikarya</taxon>
        <taxon>Ascomycota</taxon>
        <taxon>Saccharomycotina</taxon>
        <taxon>Pichiomycetes</taxon>
        <taxon>Pichiales</taxon>
        <taxon>Pichiaceae</taxon>
        <taxon>Komagataella</taxon>
    </lineage>
</organism>
<dbReference type="AlphaFoldDB" id="A0A1B2JA97"/>
<evidence type="ECO:0000256" key="1">
    <source>
        <dbReference type="SAM" id="Phobius"/>
    </source>
</evidence>
<dbReference type="GO" id="GO:0031505">
    <property type="term" value="P:fungal-type cell wall organization"/>
    <property type="evidence" value="ECO:0007669"/>
    <property type="project" value="TreeGrafter"/>
</dbReference>
<evidence type="ECO:0000313" key="2">
    <source>
        <dbReference type="EMBL" id="ANZ74718.1"/>
    </source>
</evidence>
<keyword evidence="1" id="KW-1133">Transmembrane helix</keyword>
<keyword evidence="3" id="KW-1185">Reference proteome</keyword>
<keyword evidence="1" id="KW-0812">Transmembrane</keyword>
<dbReference type="PROSITE" id="PS51257">
    <property type="entry name" value="PROKAR_LIPOPROTEIN"/>
    <property type="match status" value="1"/>
</dbReference>
<protein>
    <submittedName>
        <fullName evidence="2">BA75_00902T0</fullName>
    </submittedName>
</protein>
<dbReference type="EMBL" id="CP014584">
    <property type="protein sequence ID" value="ANZ74718.1"/>
    <property type="molecule type" value="Genomic_DNA"/>
</dbReference>
<dbReference type="Proteomes" id="UP000094565">
    <property type="component" value="Chromosome 1"/>
</dbReference>
<dbReference type="PANTHER" id="PTHR28019:SF2">
    <property type="entry name" value="CELL MEMBRANE PROTEIN YLR413W-RELATED"/>
    <property type="match status" value="1"/>
</dbReference>
<accession>A0A1B2JA97</accession>
<proteinExistence type="predicted"/>